<dbReference type="Proteomes" id="UP000001194">
    <property type="component" value="Unassembled WGS sequence"/>
</dbReference>
<evidence type="ECO:0000313" key="3">
    <source>
        <dbReference type="Proteomes" id="UP000001194"/>
    </source>
</evidence>
<feature type="region of interest" description="Disordered" evidence="1">
    <location>
        <begin position="1"/>
        <end position="31"/>
    </location>
</feature>
<dbReference type="HOGENOM" id="CLU_2004317_0_0_1"/>
<feature type="region of interest" description="Disordered" evidence="1">
    <location>
        <begin position="71"/>
        <end position="93"/>
    </location>
</feature>
<evidence type="ECO:0000313" key="2">
    <source>
        <dbReference type="EMBL" id="EDR06578.1"/>
    </source>
</evidence>
<organism evidence="3">
    <name type="scientific">Laccaria bicolor (strain S238N-H82 / ATCC MYA-4686)</name>
    <name type="common">Bicoloured deceiver</name>
    <name type="synonym">Laccaria laccata var. bicolor</name>
    <dbReference type="NCBI Taxonomy" id="486041"/>
    <lineage>
        <taxon>Eukaryota</taxon>
        <taxon>Fungi</taxon>
        <taxon>Dikarya</taxon>
        <taxon>Basidiomycota</taxon>
        <taxon>Agaricomycotina</taxon>
        <taxon>Agaricomycetes</taxon>
        <taxon>Agaricomycetidae</taxon>
        <taxon>Agaricales</taxon>
        <taxon>Agaricineae</taxon>
        <taxon>Hydnangiaceae</taxon>
        <taxon>Laccaria</taxon>
    </lineage>
</organism>
<dbReference type="KEGG" id="lbc:LACBIDRAFT_328830"/>
<proteinExistence type="predicted"/>
<sequence length="124" mass="13112">MPAKAKKSPTKAARKGRRATKTSKGDEATASADVVEVVDSKDVVDDKTATKINWSDQTLSQSLITAITDDPDIKQGLFPPPGPNASSAKGGGKKKTLWQWKVAVAIFKEHPTPKAEAKTSVVVG</sequence>
<dbReference type="GeneID" id="6078482"/>
<name>B0DG44_LACBS</name>
<dbReference type="InParanoid" id="B0DG44"/>
<evidence type="ECO:0000256" key="1">
    <source>
        <dbReference type="SAM" id="MobiDB-lite"/>
    </source>
</evidence>
<gene>
    <name evidence="2" type="ORF">LACBIDRAFT_328830</name>
</gene>
<dbReference type="EMBL" id="DS547108">
    <property type="protein sequence ID" value="EDR06578.1"/>
    <property type="molecule type" value="Genomic_DNA"/>
</dbReference>
<keyword evidence="3" id="KW-1185">Reference proteome</keyword>
<accession>B0DG44</accession>
<feature type="compositionally biased region" description="Basic residues" evidence="1">
    <location>
        <begin position="1"/>
        <end position="21"/>
    </location>
</feature>
<dbReference type="AlphaFoldDB" id="B0DG44"/>
<reference evidence="2 3" key="1">
    <citation type="journal article" date="2008" name="Nature">
        <title>The genome of Laccaria bicolor provides insights into mycorrhizal symbiosis.</title>
        <authorList>
            <person name="Martin F."/>
            <person name="Aerts A."/>
            <person name="Ahren D."/>
            <person name="Brun A."/>
            <person name="Danchin E.G.J."/>
            <person name="Duchaussoy F."/>
            <person name="Gibon J."/>
            <person name="Kohler A."/>
            <person name="Lindquist E."/>
            <person name="Pereda V."/>
            <person name="Salamov A."/>
            <person name="Shapiro H.J."/>
            <person name="Wuyts J."/>
            <person name="Blaudez D."/>
            <person name="Buee M."/>
            <person name="Brokstein P."/>
            <person name="Canbaeck B."/>
            <person name="Cohen D."/>
            <person name="Courty P.E."/>
            <person name="Coutinho P.M."/>
            <person name="Delaruelle C."/>
            <person name="Detter J.C."/>
            <person name="Deveau A."/>
            <person name="DiFazio S."/>
            <person name="Duplessis S."/>
            <person name="Fraissinet-Tachet L."/>
            <person name="Lucic E."/>
            <person name="Frey-Klett P."/>
            <person name="Fourrey C."/>
            <person name="Feussner I."/>
            <person name="Gay G."/>
            <person name="Grimwood J."/>
            <person name="Hoegger P.J."/>
            <person name="Jain P."/>
            <person name="Kilaru S."/>
            <person name="Labbe J."/>
            <person name="Lin Y.C."/>
            <person name="Legue V."/>
            <person name="Le Tacon F."/>
            <person name="Marmeisse R."/>
            <person name="Melayah D."/>
            <person name="Montanini B."/>
            <person name="Muratet M."/>
            <person name="Nehls U."/>
            <person name="Niculita-Hirzel H."/>
            <person name="Oudot-Le Secq M.P."/>
            <person name="Peter M."/>
            <person name="Quesneville H."/>
            <person name="Rajashekar B."/>
            <person name="Reich M."/>
            <person name="Rouhier N."/>
            <person name="Schmutz J."/>
            <person name="Yin T."/>
            <person name="Chalot M."/>
            <person name="Henrissat B."/>
            <person name="Kuees U."/>
            <person name="Lucas S."/>
            <person name="Van de Peer Y."/>
            <person name="Podila G.K."/>
            <person name="Polle A."/>
            <person name="Pukkila P.J."/>
            <person name="Richardson P.M."/>
            <person name="Rouze P."/>
            <person name="Sanders I.R."/>
            <person name="Stajich J.E."/>
            <person name="Tunlid A."/>
            <person name="Tuskan G."/>
            <person name="Grigoriev I.V."/>
        </authorList>
    </citation>
    <scope>NUCLEOTIDE SEQUENCE [LARGE SCALE GENOMIC DNA]</scope>
    <source>
        <strain evidence="3">S238N-H82 / ATCC MYA-4686</strain>
    </source>
</reference>
<protein>
    <submittedName>
        <fullName evidence="2">Predicted protein</fullName>
    </submittedName>
</protein>
<dbReference type="RefSeq" id="XP_001882950.1">
    <property type="nucleotide sequence ID" value="XM_001882915.1"/>
</dbReference>